<evidence type="ECO:0000256" key="1">
    <source>
        <dbReference type="SAM" id="Phobius"/>
    </source>
</evidence>
<feature type="transmembrane region" description="Helical" evidence="1">
    <location>
        <begin position="37"/>
        <end position="58"/>
    </location>
</feature>
<sequence>MPTQISSFQIFFQSLWTSVFLHKLILSTRKMILLPVFTKQLVILLMLFSNLLQVSHFIPLLQLHLME</sequence>
<dbReference type="AlphaFoldDB" id="A0A564Z8D1"/>
<reference evidence="2 3" key="1">
    <citation type="submission" date="2019-07" db="EMBL/GenBank/DDBJ databases">
        <authorList>
            <person name="Jastrzebski P J."/>
            <person name="Paukszto L."/>
            <person name="Jastrzebski P J."/>
        </authorList>
    </citation>
    <scope>NUCLEOTIDE SEQUENCE [LARGE SCALE GENOMIC DNA]</scope>
    <source>
        <strain evidence="2 3">WMS-il1</strain>
    </source>
</reference>
<organism evidence="2 3">
    <name type="scientific">Hymenolepis diminuta</name>
    <name type="common">Rat tapeworm</name>
    <dbReference type="NCBI Taxonomy" id="6216"/>
    <lineage>
        <taxon>Eukaryota</taxon>
        <taxon>Metazoa</taxon>
        <taxon>Spiralia</taxon>
        <taxon>Lophotrochozoa</taxon>
        <taxon>Platyhelminthes</taxon>
        <taxon>Cestoda</taxon>
        <taxon>Eucestoda</taxon>
        <taxon>Cyclophyllidea</taxon>
        <taxon>Hymenolepididae</taxon>
        <taxon>Hymenolepis</taxon>
    </lineage>
</organism>
<gene>
    <name evidence="2" type="ORF">WMSIL1_LOCUS13073</name>
</gene>
<keyword evidence="1" id="KW-0812">Transmembrane</keyword>
<keyword evidence="3" id="KW-1185">Reference proteome</keyword>
<dbReference type="EMBL" id="CABIJS010000688">
    <property type="protein sequence ID" value="VUZ55138.1"/>
    <property type="molecule type" value="Genomic_DNA"/>
</dbReference>
<evidence type="ECO:0000313" key="3">
    <source>
        <dbReference type="Proteomes" id="UP000321570"/>
    </source>
</evidence>
<evidence type="ECO:0000313" key="2">
    <source>
        <dbReference type="EMBL" id="VUZ55138.1"/>
    </source>
</evidence>
<accession>A0A564Z8D1</accession>
<dbReference type="Proteomes" id="UP000321570">
    <property type="component" value="Unassembled WGS sequence"/>
</dbReference>
<feature type="non-terminal residue" evidence="2">
    <location>
        <position position="67"/>
    </location>
</feature>
<proteinExistence type="predicted"/>
<protein>
    <submittedName>
        <fullName evidence="2">Uncharacterized protein</fullName>
    </submittedName>
</protein>
<keyword evidence="1" id="KW-1133">Transmembrane helix</keyword>
<name>A0A564Z8D1_HYMDI</name>
<keyword evidence="1" id="KW-0472">Membrane</keyword>